<dbReference type="GO" id="GO:0009401">
    <property type="term" value="P:phosphoenolpyruvate-dependent sugar phosphotransferase system"/>
    <property type="evidence" value="ECO:0007669"/>
    <property type="project" value="InterPro"/>
</dbReference>
<evidence type="ECO:0000256" key="1">
    <source>
        <dbReference type="ARBA" id="ARBA00001113"/>
    </source>
</evidence>
<dbReference type="InterPro" id="IPR039643">
    <property type="entry name" value="DhaM"/>
</dbReference>
<dbReference type="InterPro" id="IPR004701">
    <property type="entry name" value="PTS_EIIA_man-typ"/>
</dbReference>
<dbReference type="EC" id="2.7.1.121" evidence="4"/>
<keyword evidence="10" id="KW-0418">Kinase</keyword>
<evidence type="ECO:0000256" key="2">
    <source>
        <dbReference type="ARBA" id="ARBA00002788"/>
    </source>
</evidence>
<dbReference type="SUPFAM" id="SSF53062">
    <property type="entry name" value="PTS system fructose IIA component-like"/>
    <property type="match status" value="1"/>
</dbReference>
<dbReference type="Proteomes" id="UP000224130">
    <property type="component" value="Unassembled WGS sequence"/>
</dbReference>
<comment type="caution">
    <text evidence="10">The sequence shown here is derived from an EMBL/GenBank/DDBJ whole genome shotgun (WGS) entry which is preliminary data.</text>
</comment>
<protein>
    <recommendedName>
        <fullName evidence="5">Phosphocarrier protein HPr</fullName>
        <ecNumber evidence="4">2.7.1.121</ecNumber>
    </recommendedName>
</protein>
<dbReference type="SUPFAM" id="SSF55594">
    <property type="entry name" value="HPr-like"/>
    <property type="match status" value="1"/>
</dbReference>
<reference evidence="10 11" key="1">
    <citation type="submission" date="2017-10" db="EMBL/GenBank/DDBJ databases">
        <title>Sequencing the genomes of 1000 actinobacteria strains.</title>
        <authorList>
            <person name="Klenk H.-P."/>
        </authorList>
    </citation>
    <scope>NUCLEOTIDE SEQUENCE [LARGE SCALE GENOMIC DNA]</scope>
    <source>
        <strain evidence="10 11">DSM 21863</strain>
    </source>
</reference>
<dbReference type="InterPro" id="IPR001020">
    <property type="entry name" value="PTS_HPr_His_P_site"/>
</dbReference>
<dbReference type="RefSeq" id="WP_098463194.1">
    <property type="nucleotide sequence ID" value="NZ_PDJJ01000001.1"/>
</dbReference>
<dbReference type="OrthoDB" id="350754at2"/>
<dbReference type="PRINTS" id="PR00107">
    <property type="entry name" value="PHOSPHOCPHPR"/>
</dbReference>
<comment type="function">
    <text evidence="2">Component of the dihydroxyacetone kinase complex, which is responsible for the phosphoenolpyruvate (PEP)-dependent phosphorylation of dihydroxyacetone. DhaM serves as the phosphoryl donor. Is phosphorylated by phosphoenolpyruvate in an EI- and HPr-dependent reaction, and a phosphorelay system on histidine residues finally leads to phosphoryl transfer to DhaL and dihydroxyacetone.</text>
</comment>
<evidence type="ECO:0000256" key="5">
    <source>
        <dbReference type="ARBA" id="ARBA00020422"/>
    </source>
</evidence>
<dbReference type="NCBIfam" id="TIGR01003">
    <property type="entry name" value="PTS_HPr_family"/>
    <property type="match status" value="1"/>
</dbReference>
<dbReference type="InterPro" id="IPR036662">
    <property type="entry name" value="PTS_EIIA_man-typ_sf"/>
</dbReference>
<dbReference type="AlphaFoldDB" id="A0A2A9EWX5"/>
<dbReference type="Gene3D" id="3.40.50.510">
    <property type="entry name" value="Phosphotransferase system, mannose-type IIA component"/>
    <property type="match status" value="1"/>
</dbReference>
<evidence type="ECO:0000256" key="3">
    <source>
        <dbReference type="ARBA" id="ARBA00003681"/>
    </source>
</evidence>
<comment type="function">
    <text evidence="3">General (non sugar-specific) component of the phosphoenolpyruvate-dependent sugar phosphotransferase system (sugar PTS). This major carbohydrate active-transport system catalyzes the phosphorylation of incoming sugar substrates concomitantly with their translocation across the cell membrane. The phosphoryl group from phosphoenolpyruvate (PEP) is transferred to the phosphoryl carrier protein HPr by enzyme I. Phospho-HPr then transfers it to the PTS EIIA domain.</text>
</comment>
<dbReference type="PROSITE" id="PS51350">
    <property type="entry name" value="PTS_HPR_DOM"/>
    <property type="match status" value="1"/>
</dbReference>
<accession>A0A2A9EWX5</accession>
<dbReference type="PROSITE" id="PS51096">
    <property type="entry name" value="PTS_EIIA_TYPE_4"/>
    <property type="match status" value="1"/>
</dbReference>
<dbReference type="GO" id="GO:0047324">
    <property type="term" value="F:phosphoenolpyruvate-glycerone phosphotransferase activity"/>
    <property type="evidence" value="ECO:0007669"/>
    <property type="project" value="UniProtKB-EC"/>
</dbReference>
<name>A0A2A9EWX5_9MICO</name>
<dbReference type="EMBL" id="PDJJ01000001">
    <property type="protein sequence ID" value="PFG42735.1"/>
    <property type="molecule type" value="Genomic_DNA"/>
</dbReference>
<feature type="domain" description="HPr" evidence="9">
    <location>
        <begin position="168"/>
        <end position="251"/>
    </location>
</feature>
<gene>
    <name evidence="10" type="ORF">ATJ88_1406</name>
</gene>
<keyword evidence="11" id="KW-1185">Reference proteome</keyword>
<dbReference type="Pfam" id="PF00381">
    <property type="entry name" value="PTS-HPr"/>
    <property type="match status" value="1"/>
</dbReference>
<feature type="domain" description="PTS EIIA type-4" evidence="8">
    <location>
        <begin position="2"/>
        <end position="133"/>
    </location>
</feature>
<dbReference type="InterPro" id="IPR035895">
    <property type="entry name" value="HPr-like_sf"/>
</dbReference>
<dbReference type="InterPro" id="IPR012844">
    <property type="entry name" value="DhaM_N"/>
</dbReference>
<evidence type="ECO:0000256" key="7">
    <source>
        <dbReference type="ARBA" id="ARBA00046577"/>
    </source>
</evidence>
<comment type="catalytic activity">
    <reaction evidence="1">
        <text>dihydroxyacetone + phosphoenolpyruvate = dihydroxyacetone phosphate + pyruvate</text>
        <dbReference type="Rhea" id="RHEA:18381"/>
        <dbReference type="ChEBI" id="CHEBI:15361"/>
        <dbReference type="ChEBI" id="CHEBI:16016"/>
        <dbReference type="ChEBI" id="CHEBI:57642"/>
        <dbReference type="ChEBI" id="CHEBI:58702"/>
        <dbReference type="EC" id="2.7.1.121"/>
    </reaction>
</comment>
<dbReference type="Gene3D" id="3.30.1340.10">
    <property type="entry name" value="HPr-like"/>
    <property type="match status" value="1"/>
</dbReference>
<evidence type="ECO:0000259" key="9">
    <source>
        <dbReference type="PROSITE" id="PS51350"/>
    </source>
</evidence>
<comment type="subunit">
    <text evidence="7">Homodimer. The dihydroxyacetone kinase complex is composed of a homodimer of DhaM, a homodimer of DhaK and the subunit DhaL.</text>
</comment>
<organism evidence="10 11">
    <name type="scientific">Isoptericola jiangsuensis</name>
    <dbReference type="NCBI Taxonomy" id="548579"/>
    <lineage>
        <taxon>Bacteria</taxon>
        <taxon>Bacillati</taxon>
        <taxon>Actinomycetota</taxon>
        <taxon>Actinomycetes</taxon>
        <taxon>Micrococcales</taxon>
        <taxon>Promicromonosporaceae</taxon>
        <taxon>Isoptericola</taxon>
    </lineage>
</organism>
<evidence type="ECO:0000313" key="11">
    <source>
        <dbReference type="Proteomes" id="UP000224130"/>
    </source>
</evidence>
<evidence type="ECO:0000313" key="10">
    <source>
        <dbReference type="EMBL" id="PFG42735.1"/>
    </source>
</evidence>
<dbReference type="Pfam" id="PF03610">
    <property type="entry name" value="EIIA-man"/>
    <property type="match status" value="1"/>
</dbReference>
<evidence type="ECO:0000259" key="8">
    <source>
        <dbReference type="PROSITE" id="PS51096"/>
    </source>
</evidence>
<dbReference type="GO" id="GO:0019563">
    <property type="term" value="P:glycerol catabolic process"/>
    <property type="evidence" value="ECO:0007669"/>
    <property type="project" value="InterPro"/>
</dbReference>
<dbReference type="PROSITE" id="PS00369">
    <property type="entry name" value="PTS_HPR_HIS"/>
    <property type="match status" value="1"/>
</dbReference>
<sequence>MTVGLVLVSHSVRLAEGTAELAAQMAPDVVVRCAAGGPDGGLGTSFDKVVGVLAEVLAEVDGAVVLADLGSAVLTVESAFELDPDLPRRARLVSAPFVEGAVAAAVTAQQGAGLEAVAGSAQDAVRSIGAGPVLELVEATASDSPAAVATTVPGEVVGRPAAPSSADDVTAAVRIRNPLGLHARPAAVVARATAELGVTVTIDGADASSVLQLMSLGTSEGQVVTVAARGPGAEGAVALVRGLIEGGFGEV</sequence>
<dbReference type="GO" id="GO:0016020">
    <property type="term" value="C:membrane"/>
    <property type="evidence" value="ECO:0007669"/>
    <property type="project" value="InterPro"/>
</dbReference>
<dbReference type="PANTHER" id="PTHR38594:SF1">
    <property type="entry name" value="PEP-DEPENDENT DIHYDROXYACETONE KINASE, PHOSPHORYL DONOR SUBUNIT DHAM"/>
    <property type="match status" value="1"/>
</dbReference>
<proteinExistence type="predicted"/>
<keyword evidence="6" id="KW-0808">Transferase</keyword>
<evidence type="ECO:0000256" key="4">
    <source>
        <dbReference type="ARBA" id="ARBA00012095"/>
    </source>
</evidence>
<dbReference type="PANTHER" id="PTHR38594">
    <property type="entry name" value="PEP-DEPENDENT DIHYDROXYACETONE KINASE, PHOSPHORYL DONOR SUBUNIT DHAM"/>
    <property type="match status" value="1"/>
</dbReference>
<dbReference type="InterPro" id="IPR000032">
    <property type="entry name" value="HPr-like"/>
</dbReference>
<evidence type="ECO:0000256" key="6">
    <source>
        <dbReference type="ARBA" id="ARBA00022679"/>
    </source>
</evidence>
<dbReference type="NCBIfam" id="TIGR02364">
    <property type="entry name" value="dha_pts"/>
    <property type="match status" value="1"/>
</dbReference>